<gene>
    <name evidence="3" type="ORF">THAOC_12662</name>
</gene>
<proteinExistence type="predicted"/>
<feature type="transmembrane region" description="Helical" evidence="1">
    <location>
        <begin position="432"/>
        <end position="458"/>
    </location>
</feature>
<feature type="transmembrane region" description="Helical" evidence="1">
    <location>
        <begin position="398"/>
        <end position="420"/>
    </location>
</feature>
<sequence length="557" mass="62375">MPLLHINWTDDQKTLYSLQQASSIAFSFAFGALITNYAGLSSRLAHCTVSEWILNSKMGVGEERRRAPSYIVSALLFWGLYTAVFYSTVAPYVAHGQGETAGYIATTLIALFSFVANLAFEWAWKRVTKGRRNNYRQVSDAVAGDTAAPLFDEAVDEESLPVLPAEEQAHAKKPRQTVDYINNIKIFLTFIVILHHCAAPFSALPAYLSMTDDLMNWGTIILGIFINTNASYFMGLFFFYSGYFVPKSYDKKGRYDFLFDRVKRLGIPFVVYTFVLGPYLQNGLIHVFFGLDFPAGTTNCGPTWFLNTLMTFSIIYAFACGKNWSPKIDCPSLLGFFWFSILTGAMVTVVLLFANGYDFFFGVPVFWQDFPTFPIYFFGGAIAQRNNWMDNIRQMSRLAIYSWAIAAFALNTCATAFISAKVMSSPSSGEFVVVQIITGLVYKGILQVGICLAVSVFFMDHFNKKYWCTPFFSKAMYTAYIIQFAAPMLIGLKVTFVILEATGNVAYRDGSTSIASMYITNPNLIFPGWLLISGITLLINWPLAYAIRSIPGFSKVL</sequence>
<evidence type="ECO:0000313" key="4">
    <source>
        <dbReference type="Proteomes" id="UP000266841"/>
    </source>
</evidence>
<dbReference type="GO" id="GO:0016747">
    <property type="term" value="F:acyltransferase activity, transferring groups other than amino-acyl groups"/>
    <property type="evidence" value="ECO:0007669"/>
    <property type="project" value="InterPro"/>
</dbReference>
<dbReference type="InterPro" id="IPR050623">
    <property type="entry name" value="Glucan_succinyl_AcylTrfase"/>
</dbReference>
<feature type="transmembrane region" description="Helical" evidence="1">
    <location>
        <begin position="101"/>
        <end position="124"/>
    </location>
</feature>
<feature type="transmembrane region" description="Helical" evidence="1">
    <location>
        <begin position="333"/>
        <end position="353"/>
    </location>
</feature>
<reference evidence="3 4" key="1">
    <citation type="journal article" date="2012" name="Genome Biol.">
        <title>Genome and low-iron response of an oceanic diatom adapted to chronic iron limitation.</title>
        <authorList>
            <person name="Lommer M."/>
            <person name="Specht M."/>
            <person name="Roy A.S."/>
            <person name="Kraemer L."/>
            <person name="Andreson R."/>
            <person name="Gutowska M.A."/>
            <person name="Wolf J."/>
            <person name="Bergner S.V."/>
            <person name="Schilhabel M.B."/>
            <person name="Klostermeier U.C."/>
            <person name="Beiko R.G."/>
            <person name="Rosenstiel P."/>
            <person name="Hippler M."/>
            <person name="Laroche J."/>
        </authorList>
    </citation>
    <scope>NUCLEOTIDE SEQUENCE [LARGE SCALE GENOMIC DNA]</scope>
    <source>
        <strain evidence="3 4">CCMP1005</strain>
    </source>
</reference>
<feature type="transmembrane region" description="Helical" evidence="1">
    <location>
        <begin position="67"/>
        <end position="89"/>
    </location>
</feature>
<dbReference type="Proteomes" id="UP000266841">
    <property type="component" value="Unassembled WGS sequence"/>
</dbReference>
<feature type="transmembrane region" description="Helical" evidence="1">
    <location>
        <begin position="220"/>
        <end position="245"/>
    </location>
</feature>
<accession>K0SN55</accession>
<dbReference type="EMBL" id="AGNL01014978">
    <property type="protein sequence ID" value="EJK66424.1"/>
    <property type="molecule type" value="Genomic_DNA"/>
</dbReference>
<dbReference type="Pfam" id="PF01757">
    <property type="entry name" value="Acyl_transf_3"/>
    <property type="match status" value="1"/>
</dbReference>
<feature type="transmembrane region" description="Helical" evidence="1">
    <location>
        <begin position="265"/>
        <end position="289"/>
    </location>
</feature>
<dbReference type="OMA" id="CATAFIS"/>
<comment type="caution">
    <text evidence="3">The sequence shown here is derived from an EMBL/GenBank/DDBJ whole genome shotgun (WGS) entry which is preliminary data.</text>
</comment>
<feature type="transmembrane region" description="Helical" evidence="1">
    <location>
        <begin position="186"/>
        <end position="208"/>
    </location>
</feature>
<feature type="transmembrane region" description="Helical" evidence="1">
    <location>
        <begin position="301"/>
        <end position="321"/>
    </location>
</feature>
<feature type="transmembrane region" description="Helical" evidence="1">
    <location>
        <begin position="526"/>
        <end position="547"/>
    </location>
</feature>
<evidence type="ECO:0000313" key="3">
    <source>
        <dbReference type="EMBL" id="EJK66424.1"/>
    </source>
</evidence>
<protein>
    <recommendedName>
        <fullName evidence="2">Acyltransferase 3 domain-containing protein</fullName>
    </recommendedName>
</protein>
<feature type="transmembrane region" description="Helical" evidence="1">
    <location>
        <begin position="359"/>
        <end position="378"/>
    </location>
</feature>
<name>K0SN55_THAOC</name>
<evidence type="ECO:0000256" key="1">
    <source>
        <dbReference type="SAM" id="Phobius"/>
    </source>
</evidence>
<evidence type="ECO:0000259" key="2">
    <source>
        <dbReference type="Pfam" id="PF01757"/>
    </source>
</evidence>
<dbReference type="OrthoDB" id="47878at2759"/>
<feature type="transmembrane region" description="Helical" evidence="1">
    <location>
        <begin position="479"/>
        <end position="499"/>
    </location>
</feature>
<keyword evidence="1" id="KW-0812">Transmembrane</keyword>
<dbReference type="PANTHER" id="PTHR36927">
    <property type="entry name" value="BLR4337 PROTEIN"/>
    <property type="match status" value="1"/>
</dbReference>
<dbReference type="eggNOG" id="ENOG502S9Z5">
    <property type="taxonomic scope" value="Eukaryota"/>
</dbReference>
<feature type="transmembrane region" description="Helical" evidence="1">
    <location>
        <begin position="20"/>
        <end position="40"/>
    </location>
</feature>
<dbReference type="PANTHER" id="PTHR36927:SF4">
    <property type="entry name" value="BLR5718 PROTEIN"/>
    <property type="match status" value="1"/>
</dbReference>
<keyword evidence="1" id="KW-0472">Membrane</keyword>
<dbReference type="AlphaFoldDB" id="K0SN55"/>
<feature type="domain" description="Acyltransferase 3" evidence="2">
    <location>
        <begin position="179"/>
        <end position="543"/>
    </location>
</feature>
<keyword evidence="1" id="KW-1133">Transmembrane helix</keyword>
<dbReference type="InterPro" id="IPR002656">
    <property type="entry name" value="Acyl_transf_3_dom"/>
</dbReference>
<keyword evidence="4" id="KW-1185">Reference proteome</keyword>
<organism evidence="3 4">
    <name type="scientific">Thalassiosira oceanica</name>
    <name type="common">Marine diatom</name>
    <dbReference type="NCBI Taxonomy" id="159749"/>
    <lineage>
        <taxon>Eukaryota</taxon>
        <taxon>Sar</taxon>
        <taxon>Stramenopiles</taxon>
        <taxon>Ochrophyta</taxon>
        <taxon>Bacillariophyta</taxon>
        <taxon>Coscinodiscophyceae</taxon>
        <taxon>Thalassiosirophycidae</taxon>
        <taxon>Thalassiosirales</taxon>
        <taxon>Thalassiosiraceae</taxon>
        <taxon>Thalassiosira</taxon>
    </lineage>
</organism>